<evidence type="ECO:0000313" key="2">
    <source>
        <dbReference type="EMBL" id="PWG15751.1"/>
    </source>
</evidence>
<accession>A0A2V1NZK8</accession>
<protein>
    <submittedName>
        <fullName evidence="2">Uncharacterized protein</fullName>
    </submittedName>
</protein>
<evidence type="ECO:0000256" key="1">
    <source>
        <dbReference type="SAM" id="MobiDB-lite"/>
    </source>
</evidence>
<feature type="compositionally biased region" description="Basic and acidic residues" evidence="1">
    <location>
        <begin position="39"/>
        <end position="48"/>
    </location>
</feature>
<sequence length="67" mass="7747">MKSPNPVSPDLMTPRERRAEICQILALGFVRMNSRRRGQPSDRNRESSLHFPPEWSVHADPTHKEVP</sequence>
<evidence type="ECO:0000313" key="3">
    <source>
        <dbReference type="Proteomes" id="UP000245293"/>
    </source>
</evidence>
<dbReference type="OrthoDB" id="8453810at2"/>
<gene>
    <name evidence="2" type="ORF">DFK10_15120</name>
</gene>
<dbReference type="AlphaFoldDB" id="A0A2V1NZK8"/>
<feature type="region of interest" description="Disordered" evidence="1">
    <location>
        <begin position="33"/>
        <end position="67"/>
    </location>
</feature>
<dbReference type="Proteomes" id="UP000245293">
    <property type="component" value="Unassembled WGS sequence"/>
</dbReference>
<keyword evidence="3" id="KW-1185">Reference proteome</keyword>
<organism evidence="2 3">
    <name type="scientific">Salibaculum griseiflavum</name>
    <dbReference type="NCBI Taxonomy" id="1914409"/>
    <lineage>
        <taxon>Bacteria</taxon>
        <taxon>Pseudomonadati</taxon>
        <taxon>Pseudomonadota</taxon>
        <taxon>Alphaproteobacteria</taxon>
        <taxon>Rhodobacterales</taxon>
        <taxon>Roseobacteraceae</taxon>
        <taxon>Salibaculum</taxon>
    </lineage>
</organism>
<comment type="caution">
    <text evidence="2">The sequence shown here is derived from an EMBL/GenBank/DDBJ whole genome shotgun (WGS) entry which is preliminary data.</text>
</comment>
<proteinExistence type="predicted"/>
<name>A0A2V1NZK8_9RHOB</name>
<dbReference type="EMBL" id="QETF01000023">
    <property type="protein sequence ID" value="PWG15751.1"/>
    <property type="molecule type" value="Genomic_DNA"/>
</dbReference>
<reference evidence="3" key="1">
    <citation type="submission" date="2018-05" db="EMBL/GenBank/DDBJ databases">
        <authorList>
            <person name="Du Z."/>
            <person name="Wang X."/>
        </authorList>
    </citation>
    <scope>NUCLEOTIDE SEQUENCE [LARGE SCALE GENOMIC DNA]</scope>
    <source>
        <strain evidence="3">WDS4C29</strain>
    </source>
</reference>